<comment type="caution">
    <text evidence="4">The sequence shown here is derived from an EMBL/GenBank/DDBJ whole genome shotgun (WGS) entry which is preliminary data.</text>
</comment>
<dbReference type="PANTHER" id="PTHR46211:SF1">
    <property type="entry name" value="GLYCEROPHOSPHODIESTER PHOSPHODIESTERASE, CYTOPLASMIC"/>
    <property type="match status" value="1"/>
</dbReference>
<feature type="domain" description="GP-PDE" evidence="3">
    <location>
        <begin position="255"/>
        <end position="491"/>
    </location>
</feature>
<name>A0ABV6QUL8_9ACTN</name>
<dbReference type="Gene3D" id="3.20.20.190">
    <property type="entry name" value="Phosphatidylinositol (PI) phosphodiesterase"/>
    <property type="match status" value="1"/>
</dbReference>
<keyword evidence="5" id="KW-1185">Reference proteome</keyword>
<organism evidence="4 5">
    <name type="scientific">Kribbella deserti</name>
    <dbReference type="NCBI Taxonomy" id="1926257"/>
    <lineage>
        <taxon>Bacteria</taxon>
        <taxon>Bacillati</taxon>
        <taxon>Actinomycetota</taxon>
        <taxon>Actinomycetes</taxon>
        <taxon>Propionibacteriales</taxon>
        <taxon>Kribbellaceae</taxon>
        <taxon>Kribbella</taxon>
    </lineage>
</organism>
<evidence type="ECO:0000256" key="1">
    <source>
        <dbReference type="SAM" id="MobiDB-lite"/>
    </source>
</evidence>
<evidence type="ECO:0000313" key="4">
    <source>
        <dbReference type="EMBL" id="MFC0628335.1"/>
    </source>
</evidence>
<feature type="chain" id="PRO_5046790938" evidence="2">
    <location>
        <begin position="38"/>
        <end position="631"/>
    </location>
</feature>
<dbReference type="Proteomes" id="UP001589890">
    <property type="component" value="Unassembled WGS sequence"/>
</dbReference>
<evidence type="ECO:0000313" key="5">
    <source>
        <dbReference type="Proteomes" id="UP001589890"/>
    </source>
</evidence>
<dbReference type="PROSITE" id="PS51704">
    <property type="entry name" value="GP_PDE"/>
    <property type="match status" value="1"/>
</dbReference>
<protein>
    <submittedName>
        <fullName evidence="4">Glycerophosphodiester phosphodiesterase</fullName>
    </submittedName>
</protein>
<gene>
    <name evidence="4" type="ORF">ACFFGN_29970</name>
</gene>
<dbReference type="Pfam" id="PF03009">
    <property type="entry name" value="GDPD"/>
    <property type="match status" value="1"/>
</dbReference>
<feature type="compositionally biased region" description="Low complexity" evidence="1">
    <location>
        <begin position="37"/>
        <end position="64"/>
    </location>
</feature>
<sequence length="631" mass="66221">MTSPITSRRRPVRAATAFLVTTAAVTTLLAASPAATASATGTASPTAPAEATAPAAAAATAPTVSETFDGPGLPAGWTAAEGTWRVENGRLIGTSTSSSQLSRITFGTPLTDFRIEARLRFESAVDAARWTAFGLDLAPSGVVPWSIATLRNNATASNGLEFAQRTTANAWNVTNTAPSPVQVGTGKEVRVAVEVRGTRGVWYVDGREALRTTQVQRTPQGVQALLVNGSTVSFDDLTVTPLARESFVRKPGETLRIWAHRGASSAVPENTAASDEVARRAGAEWIENDVQPSKDGVPVILHDTTVDRTTDGSGAVRNLTAAQLAGLDAGSWFAPAFVGQRIPTLASQLEGLKTRGGNLLLEVKGSHTKAQVERIVAEIRAKGMSSRVFVQSFEPQHLVWMRELAPELPLGLLRSTLDADPVAIAKDLGLSAYNPSETAFRTKPGIVAGLHAAGVAVNVWTVDNATSWKFLEEADVDGIITNRPAELAGWNAAFKQRPAATVLSPAPGAKLDRAQTVTIAVDAADGQEITFDGKPVANGQTIALAYETAGRHVIKVGGVESSFEVIATRTGLAHLILTSEAPAHAVATMTSMLGSGRYDALATYAATPATRGIAADQRRLIIAEAKALRDR</sequence>
<keyword evidence="2" id="KW-0732">Signal</keyword>
<dbReference type="RefSeq" id="WP_380054436.1">
    <property type="nucleotide sequence ID" value="NZ_JBHLTC010000039.1"/>
</dbReference>
<dbReference type="SUPFAM" id="SSF51695">
    <property type="entry name" value="PLC-like phosphodiesterases"/>
    <property type="match status" value="1"/>
</dbReference>
<feature type="region of interest" description="Disordered" evidence="1">
    <location>
        <begin position="37"/>
        <end position="76"/>
    </location>
</feature>
<dbReference type="InterPro" id="IPR006311">
    <property type="entry name" value="TAT_signal"/>
</dbReference>
<proteinExistence type="predicted"/>
<evidence type="ECO:0000256" key="2">
    <source>
        <dbReference type="SAM" id="SignalP"/>
    </source>
</evidence>
<dbReference type="EMBL" id="JBHLTC010000039">
    <property type="protein sequence ID" value="MFC0628335.1"/>
    <property type="molecule type" value="Genomic_DNA"/>
</dbReference>
<evidence type="ECO:0000259" key="3">
    <source>
        <dbReference type="PROSITE" id="PS51704"/>
    </source>
</evidence>
<dbReference type="Gene3D" id="2.60.120.560">
    <property type="entry name" value="Exo-inulinase, domain 1"/>
    <property type="match status" value="1"/>
</dbReference>
<accession>A0ABV6QUL8</accession>
<dbReference type="PROSITE" id="PS51318">
    <property type="entry name" value="TAT"/>
    <property type="match status" value="1"/>
</dbReference>
<dbReference type="InterPro" id="IPR030395">
    <property type="entry name" value="GP_PDE_dom"/>
</dbReference>
<dbReference type="InterPro" id="IPR017946">
    <property type="entry name" value="PLC-like_Pdiesterase_TIM-brl"/>
</dbReference>
<dbReference type="PANTHER" id="PTHR46211">
    <property type="entry name" value="GLYCEROPHOSPHORYL DIESTER PHOSPHODIESTERASE"/>
    <property type="match status" value="1"/>
</dbReference>
<feature type="signal peptide" evidence="2">
    <location>
        <begin position="1"/>
        <end position="37"/>
    </location>
</feature>
<reference evidence="4 5" key="1">
    <citation type="submission" date="2024-09" db="EMBL/GenBank/DDBJ databases">
        <authorList>
            <person name="Sun Q."/>
            <person name="Mori K."/>
        </authorList>
    </citation>
    <scope>NUCLEOTIDE SEQUENCE [LARGE SCALE GENOMIC DNA]</scope>
    <source>
        <strain evidence="4 5">CGMCC 1.15906</strain>
    </source>
</reference>